<dbReference type="Proteomes" id="UP000461768">
    <property type="component" value="Unassembled WGS sequence"/>
</dbReference>
<reference evidence="1 2" key="1">
    <citation type="submission" date="2019-09" db="EMBL/GenBank/DDBJ databases">
        <authorList>
            <person name="Valk L.C."/>
        </authorList>
    </citation>
    <scope>NUCLEOTIDE SEQUENCE [LARGE SCALE GENOMIC DNA]</scope>
    <source>
        <strain evidence="1">GalUA</strain>
    </source>
</reference>
<keyword evidence="2" id="KW-1185">Reference proteome</keyword>
<name>A0A7V7QJE1_9FIRM</name>
<evidence type="ECO:0000313" key="2">
    <source>
        <dbReference type="Proteomes" id="UP000461768"/>
    </source>
</evidence>
<sequence>MSVKKRMKTSNTFTKEQILNAKKYIHLKDLVNVLLFDSKTYTFVEVDKLIQDFKKGKVK</sequence>
<proteinExistence type="predicted"/>
<reference evidence="1 2" key="2">
    <citation type="submission" date="2020-02" db="EMBL/GenBank/DDBJ databases">
        <title>Candidatus Galacturonibacter soehngenii shows hetero-acetogenic catabolism of galacturonic acid but lacks a canonical carbon monoxide dehydrogenase/acetyl-CoA synthase complex.</title>
        <authorList>
            <person name="Diender M."/>
            <person name="Stouten G.R."/>
            <person name="Petersen J.F."/>
            <person name="Nielsen P.H."/>
            <person name="Dueholm M.S."/>
            <person name="Pronk J.T."/>
            <person name="Van Loosdrecht M.C.M."/>
        </authorList>
    </citation>
    <scope>NUCLEOTIDE SEQUENCE [LARGE SCALE GENOMIC DNA]</scope>
    <source>
        <strain evidence="1">GalUA</strain>
    </source>
</reference>
<evidence type="ECO:0008006" key="3">
    <source>
        <dbReference type="Google" id="ProtNLM"/>
    </source>
</evidence>
<protein>
    <recommendedName>
        <fullName evidence="3">Phage protein</fullName>
    </recommendedName>
</protein>
<dbReference type="RefSeq" id="WP_151146917.1">
    <property type="nucleotide sequence ID" value="NZ_WAGX01000006.1"/>
</dbReference>
<dbReference type="AlphaFoldDB" id="A0A7V7QJE1"/>
<comment type="caution">
    <text evidence="1">The sequence shown here is derived from an EMBL/GenBank/DDBJ whole genome shotgun (WGS) entry which is preliminary data.</text>
</comment>
<dbReference type="OrthoDB" id="1759233at2"/>
<dbReference type="EMBL" id="WAGX01000006">
    <property type="protein sequence ID" value="KAB1436592.1"/>
    <property type="molecule type" value="Genomic_DNA"/>
</dbReference>
<accession>A0A7V7QJE1</accession>
<gene>
    <name evidence="1" type="ORF">F7O84_14630</name>
</gene>
<evidence type="ECO:0000313" key="1">
    <source>
        <dbReference type="EMBL" id="KAB1436592.1"/>
    </source>
</evidence>
<organism evidence="1 2">
    <name type="scientific">Candidatus Galacturonatibacter soehngenii</name>
    <dbReference type="NCBI Taxonomy" id="2307010"/>
    <lineage>
        <taxon>Bacteria</taxon>
        <taxon>Bacillati</taxon>
        <taxon>Bacillota</taxon>
        <taxon>Clostridia</taxon>
        <taxon>Lachnospirales</taxon>
        <taxon>Lachnospiraceae</taxon>
        <taxon>Candidatus Galacturonatibacter</taxon>
    </lineage>
</organism>